<proteinExistence type="predicted"/>
<evidence type="ECO:0000256" key="1">
    <source>
        <dbReference type="ARBA" id="ARBA00022737"/>
    </source>
</evidence>
<dbReference type="InterPro" id="IPR018337">
    <property type="entry name" value="Cell_wall/Cho-bd_repeat"/>
</dbReference>
<evidence type="ECO:0008006" key="5">
    <source>
        <dbReference type="Google" id="ProtNLM"/>
    </source>
</evidence>
<organism evidence="4">
    <name type="scientific">Candidatus Nanosynbacter sp. TM7-074</name>
    <dbReference type="NCBI Taxonomy" id="3158573"/>
    <lineage>
        <taxon>Bacteria</taxon>
        <taxon>Candidatus Saccharimonadota</taxon>
        <taxon>Candidatus Saccharimonadia</taxon>
        <taxon>Candidatus Nanosynbacterales</taxon>
        <taxon>Candidatus Nanosynbacteraceae</taxon>
        <taxon>Candidatus Nanosynbacter</taxon>
    </lineage>
</organism>
<dbReference type="Pfam" id="PF01473">
    <property type="entry name" value="Choline_bind_1"/>
    <property type="match status" value="2"/>
</dbReference>
<feature type="chain" id="PRO_5044226245" description="N-acetylmuramoyl-L-alanine amidase family protein" evidence="3">
    <location>
        <begin position="28"/>
        <end position="486"/>
    </location>
</feature>
<evidence type="ECO:0000256" key="2">
    <source>
        <dbReference type="PROSITE-ProRule" id="PRU00591"/>
    </source>
</evidence>
<dbReference type="Gene3D" id="1.10.10.10">
    <property type="entry name" value="Winged helix-like DNA-binding domain superfamily/Winged helix DNA-binding domain"/>
    <property type="match status" value="1"/>
</dbReference>
<feature type="repeat" description="Cell wall-binding" evidence="2">
    <location>
        <begin position="52"/>
        <end position="71"/>
    </location>
</feature>
<dbReference type="InterPro" id="IPR036388">
    <property type="entry name" value="WH-like_DNA-bd_sf"/>
</dbReference>
<accession>A0AB39J706</accession>
<gene>
    <name evidence="4" type="ORF">TM074_02855</name>
</gene>
<dbReference type="EMBL" id="CP158487">
    <property type="protein sequence ID" value="XDN89624.1"/>
    <property type="molecule type" value="Genomic_DNA"/>
</dbReference>
<dbReference type="Gene3D" id="2.10.270.10">
    <property type="entry name" value="Cholin Binding"/>
    <property type="match status" value="1"/>
</dbReference>
<keyword evidence="3" id="KW-0732">Signal</keyword>
<dbReference type="AlphaFoldDB" id="A0AB39J706"/>
<dbReference type="PROSITE" id="PS51170">
    <property type="entry name" value="CW"/>
    <property type="match status" value="2"/>
</dbReference>
<keyword evidence="1" id="KW-0677">Repeat</keyword>
<dbReference type="SUPFAM" id="SSF69360">
    <property type="entry name" value="Cell wall binding repeat"/>
    <property type="match status" value="1"/>
</dbReference>
<evidence type="ECO:0000256" key="3">
    <source>
        <dbReference type="SAM" id="SignalP"/>
    </source>
</evidence>
<protein>
    <recommendedName>
        <fullName evidence="5">N-acetylmuramoyl-L-alanine amidase family protein</fullName>
    </recommendedName>
</protein>
<feature type="repeat" description="Cell wall-binding" evidence="2">
    <location>
        <begin position="94"/>
        <end position="113"/>
    </location>
</feature>
<feature type="signal peptide" evidence="3">
    <location>
        <begin position="1"/>
        <end position="27"/>
    </location>
</feature>
<sequence length="486" mass="56934">MNKLIKNLLVAAAISVAIVGTYTPATASANGGSWQKNSIGWWYKNSDGSYPKNQWQQIDGKWYYFDGRGYITHSKWEWINGYWYFFNTSGHMIENTWKMIGDKWYYFDTKGHMLHDQWVGDYYVGKDGDMLKNTITPDNYVVGSDGKWDKRFSRELAEKAKTRFNVQYLNLYHSDHSKYAEAYSITFGNRGEYNTALQLIEIVYPEYNAVDNAKRAIKKIVDDQNNSNNPTTFRHSKYSMTHSLTLRDVSENSHSYYMFSEEEVNKAFVALSSEINFSKFFKDQAIKNLQNIEHTYTISSKINYEKHLAAKGFTKEEIDNAFKYVKIDFVKNAQHVANTLLGLNKPSEISRSYIINRLIEDDHFTKDEAEKGVDRLNYDFKVNIRNWINKNSLADSTWAWAKLYSKNHIIYDLTHFGKFVESEVREVLTEYNINYTERARLRAIDILKNGKYSRSNLEKTLIDQWKFTKEEATNAVKDLKHENLID</sequence>
<dbReference type="Pfam" id="PF19085">
    <property type="entry name" value="Choline_bind_2"/>
    <property type="match status" value="1"/>
</dbReference>
<dbReference type="RefSeq" id="WP_369000201.1">
    <property type="nucleotide sequence ID" value="NZ_CP158487.1"/>
</dbReference>
<name>A0AB39J706_9BACT</name>
<evidence type="ECO:0000313" key="4">
    <source>
        <dbReference type="EMBL" id="XDN89624.1"/>
    </source>
</evidence>
<reference evidence="4" key="1">
    <citation type="submission" date="2024-06" db="EMBL/GenBank/DDBJ databases">
        <authorList>
            <person name="Atkinson C."/>
            <person name="McLean J."/>
            <person name="Gallagher L."/>
            <person name="Bor B."/>
            <person name="Mougous J."/>
        </authorList>
    </citation>
    <scope>NUCLEOTIDE SEQUENCE</scope>
    <source>
        <strain evidence="4">TM7-074</strain>
    </source>
</reference>